<evidence type="ECO:0000256" key="1">
    <source>
        <dbReference type="SAM" id="Phobius"/>
    </source>
</evidence>
<keyword evidence="1" id="KW-1133">Transmembrane helix</keyword>
<keyword evidence="1" id="KW-0812">Transmembrane</keyword>
<feature type="transmembrane region" description="Helical" evidence="1">
    <location>
        <begin position="12"/>
        <end position="31"/>
    </location>
</feature>
<accession>A0A1P8Q3P1</accession>
<name>A0A1P8Q3P1_9LACO</name>
<organism evidence="2 3">
    <name type="scientific">Companilactobacillus allii</name>
    <dbReference type="NCBI Taxonomy" id="1847728"/>
    <lineage>
        <taxon>Bacteria</taxon>
        <taxon>Bacillati</taxon>
        <taxon>Bacillota</taxon>
        <taxon>Bacilli</taxon>
        <taxon>Lactobacillales</taxon>
        <taxon>Lactobacillaceae</taxon>
        <taxon>Companilactobacillus</taxon>
    </lineage>
</organism>
<dbReference type="STRING" id="1847728.BTM29_07800"/>
<keyword evidence="3" id="KW-1185">Reference proteome</keyword>
<dbReference type="AlphaFoldDB" id="A0A1P8Q3P1"/>
<dbReference type="KEGG" id="lalw:BTM29_07800"/>
<proteinExistence type="predicted"/>
<keyword evidence="1" id="KW-0472">Membrane</keyword>
<sequence length="211" mass="24101">MRFDAPTNFVAMIGAITGTLGLSLQAIGYLLKKPKLGCEKDKVFDSYWANSSKLIVESNPITSSESIAKSTDLVAISLVIKNERNLPITIESIELKKGFKLNDELIFKNPSKEFKGQPLLLLIPSAKHKFPIRLDCYDVVNLSLLYFFYKDKKSDTHKTRKERVIIKTPYKKFKFKVKIDYADTVIKNKKLKDYRKTLIAAEESNIDPAKY</sequence>
<gene>
    <name evidence="2" type="ORF">BTM29_07800</name>
</gene>
<reference evidence="3" key="1">
    <citation type="submission" date="2016-12" db="EMBL/GenBank/DDBJ databases">
        <authorList>
            <person name="Jung M.Y."/>
            <person name="Lee S.H."/>
        </authorList>
    </citation>
    <scope>NUCLEOTIDE SEQUENCE [LARGE SCALE GENOMIC DNA]</scope>
    <source>
        <strain evidence="3">WiKim39</strain>
    </source>
</reference>
<dbReference type="RefSeq" id="WP_076615762.1">
    <property type="nucleotide sequence ID" value="NZ_CP019323.1"/>
</dbReference>
<evidence type="ECO:0000313" key="2">
    <source>
        <dbReference type="EMBL" id="APX72457.1"/>
    </source>
</evidence>
<evidence type="ECO:0000313" key="3">
    <source>
        <dbReference type="Proteomes" id="UP000187499"/>
    </source>
</evidence>
<dbReference type="EMBL" id="CP019323">
    <property type="protein sequence ID" value="APX72457.1"/>
    <property type="molecule type" value="Genomic_DNA"/>
</dbReference>
<protein>
    <submittedName>
        <fullName evidence="2">Uncharacterized protein</fullName>
    </submittedName>
</protein>
<dbReference type="Proteomes" id="UP000187499">
    <property type="component" value="Chromosome"/>
</dbReference>